<dbReference type="EMBL" id="FNMU01000006">
    <property type="protein sequence ID" value="SDW92450.1"/>
    <property type="molecule type" value="Genomic_DNA"/>
</dbReference>
<evidence type="ECO:0000313" key="2">
    <source>
        <dbReference type="EMBL" id="RNI09876.1"/>
    </source>
</evidence>
<reference evidence="2 6" key="3">
    <citation type="submission" date="2018-10" db="EMBL/GenBank/DDBJ databases">
        <title>Cultivation of a novel Methanohalophilus strain from Kebrit Deep of the Red Sea and a genomic comparison of members of the genus Methanohalophilus.</title>
        <authorList>
            <person name="Guan Y."/>
            <person name="Ngugi D.K."/>
            <person name="Stingl U."/>
        </authorList>
    </citation>
    <scope>NUCLEOTIDE SEQUENCE [LARGE SCALE GENOMIC DNA]</scope>
    <source>
        <strain evidence="2 6">DSM 3094</strain>
    </source>
</reference>
<evidence type="ECO:0008006" key="7">
    <source>
        <dbReference type="Google" id="ProtNLM"/>
    </source>
</evidence>
<evidence type="ECO:0000313" key="5">
    <source>
        <dbReference type="Proteomes" id="UP000198669"/>
    </source>
</evidence>
<dbReference type="OrthoDB" id="110514at2157"/>
<evidence type="ECO:0000313" key="1">
    <source>
        <dbReference type="EMBL" id="APH39068.1"/>
    </source>
</evidence>
<dbReference type="PANTHER" id="PTHR39327">
    <property type="match status" value="1"/>
</dbReference>
<dbReference type="EMBL" id="RJJG01000003">
    <property type="protein sequence ID" value="RNI09876.1"/>
    <property type="molecule type" value="Genomic_DNA"/>
</dbReference>
<dbReference type="KEGG" id="mhaz:BHR79_05925"/>
<dbReference type="GeneID" id="30583285"/>
<sequence>MQKSKLIPVLVIVFLSLSFMGCTEGVNTTGQIPEDQTLVDDASTPDSPETDAKVYNATLKKTAILDIDNGYSLKVLEINRKDGYSTLSFRKDGYEYGTKKIFTGRSYDVWDPEDQFIIYSIELDSIYGNSFVIDLSYTLKPEIYLYVDFPGPDSERKPTVRIEKDSITRNYVWEYDDRQFQLQARYDKEAYELYSQRTRYRDWVHFVNDPYDDAFISQITLQMENLAEEAGYGREEIPYITMLFVQSLPYVSDSVSAGYDEYPRFPFETMYHGGGDCEDSSILLAALLYDMGYGVSLIELPGHMAVGVKGSDDLPGSYYDYSGTKYFYLETTDSGWEVGRIPTVYRNTEVRIIPITDGYPEIVIDFAGSGRHDSRFSYIDLDIEVENVGSEKAKDVIIYTGLEATQEGMVWDQVASDQISEIDVDEAVSYKISNLKVPVGETYRIGIRVVGSNTGAEYVYSDWHVS</sequence>
<keyword evidence="4" id="KW-1185">Reference proteome</keyword>
<dbReference type="AlphaFoldDB" id="A0A1L3Q2G5"/>
<protein>
    <recommendedName>
        <fullName evidence="7">Transglutaminase domain-containing protein</fullName>
    </recommendedName>
</protein>
<dbReference type="Proteomes" id="UP000198669">
    <property type="component" value="Unassembled WGS sequence"/>
</dbReference>
<dbReference type="STRING" id="2177.BHR79_05925"/>
<dbReference type="Gene3D" id="3.10.620.30">
    <property type="match status" value="1"/>
</dbReference>
<accession>A0A1L3Q2G5</accession>
<dbReference type="InterPro" id="IPR010319">
    <property type="entry name" value="Transglutaminase-like_Cys_pept"/>
</dbReference>
<proteinExistence type="predicted"/>
<evidence type="ECO:0000313" key="4">
    <source>
        <dbReference type="Proteomes" id="UP000186879"/>
    </source>
</evidence>
<name>A0A1L3Q2G5_9EURY</name>
<dbReference type="RefSeq" id="WP_072561505.1">
    <property type="nucleotide sequence ID" value="NZ_CP017921.1"/>
</dbReference>
<reference evidence="1 4" key="1">
    <citation type="submission" date="2016-10" db="EMBL/GenBank/DDBJ databases">
        <title>Methanohalophilus halophilus.</title>
        <authorList>
            <person name="L'haridon S."/>
        </authorList>
    </citation>
    <scope>NUCLEOTIDE SEQUENCE [LARGE SCALE GENOMIC DNA]</scope>
    <source>
        <strain evidence="1 4">Z-7982</strain>
    </source>
</reference>
<dbReference type="EMBL" id="CP017921">
    <property type="protein sequence ID" value="APH39068.1"/>
    <property type="molecule type" value="Genomic_DNA"/>
</dbReference>
<reference evidence="3 5" key="2">
    <citation type="submission" date="2016-10" db="EMBL/GenBank/DDBJ databases">
        <authorList>
            <person name="de Groot N.N."/>
        </authorList>
    </citation>
    <scope>NUCLEOTIDE SEQUENCE [LARGE SCALE GENOMIC DNA]</scope>
    <source>
        <strain evidence="3 5">Z-7982</strain>
    </source>
</reference>
<organism evidence="1 4">
    <name type="scientific">Methanohalophilus halophilus</name>
    <dbReference type="NCBI Taxonomy" id="2177"/>
    <lineage>
        <taxon>Archaea</taxon>
        <taxon>Methanobacteriati</taxon>
        <taxon>Methanobacteriota</taxon>
        <taxon>Stenosarchaea group</taxon>
        <taxon>Methanomicrobia</taxon>
        <taxon>Methanosarcinales</taxon>
        <taxon>Methanosarcinaceae</taxon>
        <taxon>Methanohalophilus</taxon>
    </lineage>
</organism>
<dbReference type="PANTHER" id="PTHR39327:SF1">
    <property type="entry name" value="BLR5470 PROTEIN"/>
    <property type="match status" value="1"/>
</dbReference>
<evidence type="ECO:0000313" key="3">
    <source>
        <dbReference type="EMBL" id="SDW92450.1"/>
    </source>
</evidence>
<dbReference type="PROSITE" id="PS51257">
    <property type="entry name" value="PROKAR_LIPOPROTEIN"/>
    <property type="match status" value="1"/>
</dbReference>
<dbReference type="Proteomes" id="UP000267921">
    <property type="component" value="Unassembled WGS sequence"/>
</dbReference>
<gene>
    <name evidence="1" type="ORF">BHR79_05925</name>
    <name evidence="2" type="ORF">EFE40_04330</name>
    <name evidence="3" type="ORF">SAMN04515625_1895</name>
</gene>
<dbReference type="Proteomes" id="UP000186879">
    <property type="component" value="Chromosome"/>
</dbReference>
<evidence type="ECO:0000313" key="6">
    <source>
        <dbReference type="Proteomes" id="UP000267921"/>
    </source>
</evidence>